<reference evidence="2 3" key="1">
    <citation type="submission" date="2024-09" db="EMBL/GenBank/DDBJ databases">
        <title>Laminarin stimulates single cell rates of sulfate reduction while oxygen inhibits transcriptomic activity in coastal marine sediment.</title>
        <authorList>
            <person name="Lindsay M."/>
            <person name="Orcutt B."/>
            <person name="Emerson D."/>
            <person name="Stepanauskas R."/>
            <person name="D'Angelo T."/>
        </authorList>
    </citation>
    <scope>NUCLEOTIDE SEQUENCE [LARGE SCALE GENOMIC DNA]</scope>
    <source>
        <strain evidence="2">SAG AM-311-K15</strain>
    </source>
</reference>
<evidence type="ECO:0000313" key="3">
    <source>
        <dbReference type="Proteomes" id="UP001594351"/>
    </source>
</evidence>
<gene>
    <name evidence="2" type="ORF">ACFL27_28380</name>
</gene>
<dbReference type="Proteomes" id="UP001594351">
    <property type="component" value="Unassembled WGS sequence"/>
</dbReference>
<feature type="compositionally biased region" description="Basic and acidic residues" evidence="1">
    <location>
        <begin position="1"/>
        <end position="12"/>
    </location>
</feature>
<dbReference type="EMBL" id="JBHPBY010000727">
    <property type="protein sequence ID" value="MFC1854119.1"/>
    <property type="molecule type" value="Genomic_DNA"/>
</dbReference>
<protein>
    <submittedName>
        <fullName evidence="2">Uncharacterized protein</fullName>
    </submittedName>
</protein>
<comment type="caution">
    <text evidence="2">The sequence shown here is derived from an EMBL/GenBank/DDBJ whole genome shotgun (WGS) entry which is preliminary data.</text>
</comment>
<keyword evidence="3" id="KW-1185">Reference proteome</keyword>
<proteinExistence type="predicted"/>
<name>A0ABV6Z6P7_UNCC1</name>
<sequence>MAPSEEREHSPGEAEYLSPASLKAPPPPDFIRLLSWKLTAQKGGSFSPEHLIETQGGYSETDVLQVCLQRHQAEVRCEQRGPWLSDGRYHREFAGLNTTVSFQSLNSDG</sequence>
<organism evidence="2 3">
    <name type="scientific">candidate division CSSED10-310 bacterium</name>
    <dbReference type="NCBI Taxonomy" id="2855610"/>
    <lineage>
        <taxon>Bacteria</taxon>
        <taxon>Bacteria division CSSED10-310</taxon>
    </lineage>
</organism>
<evidence type="ECO:0000313" key="2">
    <source>
        <dbReference type="EMBL" id="MFC1854119.1"/>
    </source>
</evidence>
<feature type="region of interest" description="Disordered" evidence="1">
    <location>
        <begin position="1"/>
        <end position="25"/>
    </location>
</feature>
<evidence type="ECO:0000256" key="1">
    <source>
        <dbReference type="SAM" id="MobiDB-lite"/>
    </source>
</evidence>
<accession>A0ABV6Z6P7</accession>
<feature type="non-terminal residue" evidence="2">
    <location>
        <position position="109"/>
    </location>
</feature>